<evidence type="ECO:0000256" key="2">
    <source>
        <dbReference type="ARBA" id="ARBA00022777"/>
    </source>
</evidence>
<keyword evidence="3" id="KW-0805">Transcription regulation</keyword>
<dbReference type="OrthoDB" id="3683444at2"/>
<dbReference type="SMART" id="SM00065">
    <property type="entry name" value="GAF"/>
    <property type="match status" value="1"/>
</dbReference>
<keyword evidence="1" id="KW-0808">Transferase</keyword>
<dbReference type="PIRSF" id="PIRSF036625">
    <property type="entry name" value="GAF_ANTAR"/>
    <property type="match status" value="1"/>
</dbReference>
<dbReference type="InterPro" id="IPR029016">
    <property type="entry name" value="GAF-like_dom_sf"/>
</dbReference>
<dbReference type="PROSITE" id="PS50921">
    <property type="entry name" value="ANTAR"/>
    <property type="match status" value="1"/>
</dbReference>
<comment type="caution">
    <text evidence="6">The sequence shown here is derived from an EMBL/GenBank/DDBJ whole genome shotgun (WGS) entry which is preliminary data.</text>
</comment>
<gene>
    <name evidence="6" type="ORF">E6C64_03230</name>
</gene>
<dbReference type="InterPro" id="IPR003018">
    <property type="entry name" value="GAF"/>
</dbReference>
<evidence type="ECO:0000256" key="4">
    <source>
        <dbReference type="ARBA" id="ARBA00023163"/>
    </source>
</evidence>
<evidence type="ECO:0000313" key="6">
    <source>
        <dbReference type="EMBL" id="THG33376.1"/>
    </source>
</evidence>
<evidence type="ECO:0000259" key="5">
    <source>
        <dbReference type="PROSITE" id="PS50921"/>
    </source>
</evidence>
<evidence type="ECO:0000256" key="3">
    <source>
        <dbReference type="ARBA" id="ARBA00023015"/>
    </source>
</evidence>
<dbReference type="EMBL" id="SSSM01000001">
    <property type="protein sequence ID" value="THG33376.1"/>
    <property type="molecule type" value="Genomic_DNA"/>
</dbReference>
<sequence length="237" mass="25772">MTEVSREAILLDALATLADTLVVGYDVVDLVQMLVETSTSLFDVDDAGLLLADDGGELDLLASTSEAGALIETIALSAESGPCIESFRTGKIVAVPDLRTDADAWGEFRIASIDAGFLSTIAVPLRLRDEVIGSLNFFRREPGELNRRDLRAAQAMADMAAIGILHERSLREGDAVRQQLQYALDSRVVIEQAKGVLAHTHDLGMDDAFATLRRYARSNRLTLREVAQGLVDRTLIF</sequence>
<keyword evidence="2" id="KW-0418">Kinase</keyword>
<organism evidence="6 7">
    <name type="scientific">Naasia lichenicola</name>
    <dbReference type="NCBI Taxonomy" id="2565933"/>
    <lineage>
        <taxon>Bacteria</taxon>
        <taxon>Bacillati</taxon>
        <taxon>Actinomycetota</taxon>
        <taxon>Actinomycetes</taxon>
        <taxon>Micrococcales</taxon>
        <taxon>Microbacteriaceae</taxon>
        <taxon>Naasia</taxon>
    </lineage>
</organism>
<reference evidence="6 7" key="1">
    <citation type="submission" date="2019-04" db="EMBL/GenBank/DDBJ databases">
        <authorList>
            <person name="Jiang L."/>
        </authorList>
    </citation>
    <scope>NUCLEOTIDE SEQUENCE [LARGE SCALE GENOMIC DNA]</scope>
    <source>
        <strain evidence="6 7">YIM 131853</strain>
    </source>
</reference>
<dbReference type="GO" id="GO:0016301">
    <property type="term" value="F:kinase activity"/>
    <property type="evidence" value="ECO:0007669"/>
    <property type="project" value="UniProtKB-KW"/>
</dbReference>
<dbReference type="Gene3D" id="3.30.450.40">
    <property type="match status" value="1"/>
</dbReference>
<feature type="domain" description="ANTAR" evidence="5">
    <location>
        <begin position="170"/>
        <end position="231"/>
    </location>
</feature>
<dbReference type="InterPro" id="IPR005561">
    <property type="entry name" value="ANTAR"/>
</dbReference>
<dbReference type="InterPro" id="IPR011006">
    <property type="entry name" value="CheY-like_superfamily"/>
</dbReference>
<evidence type="ECO:0000256" key="1">
    <source>
        <dbReference type="ARBA" id="ARBA00022679"/>
    </source>
</evidence>
<name>A0A4S4FUS8_9MICO</name>
<proteinExistence type="predicted"/>
<dbReference type="AlphaFoldDB" id="A0A4S4FUS8"/>
<dbReference type="GO" id="GO:0003723">
    <property type="term" value="F:RNA binding"/>
    <property type="evidence" value="ECO:0007669"/>
    <property type="project" value="InterPro"/>
</dbReference>
<dbReference type="SUPFAM" id="SSF55781">
    <property type="entry name" value="GAF domain-like"/>
    <property type="match status" value="1"/>
</dbReference>
<dbReference type="SMART" id="SM01012">
    <property type="entry name" value="ANTAR"/>
    <property type="match status" value="1"/>
</dbReference>
<protein>
    <submittedName>
        <fullName evidence="6">GAF and ANTAR domain-containing protein</fullName>
    </submittedName>
</protein>
<dbReference type="InterPro" id="IPR036388">
    <property type="entry name" value="WH-like_DNA-bd_sf"/>
</dbReference>
<keyword evidence="7" id="KW-1185">Reference proteome</keyword>
<dbReference type="RefSeq" id="WP_136426158.1">
    <property type="nucleotide sequence ID" value="NZ_SSSM01000001.1"/>
</dbReference>
<dbReference type="Proteomes" id="UP000309133">
    <property type="component" value="Unassembled WGS sequence"/>
</dbReference>
<dbReference type="SUPFAM" id="SSF52172">
    <property type="entry name" value="CheY-like"/>
    <property type="match status" value="1"/>
</dbReference>
<dbReference type="InterPro" id="IPR012074">
    <property type="entry name" value="GAF_ANTAR"/>
</dbReference>
<accession>A0A4S4FUS8</accession>
<keyword evidence="4" id="KW-0804">Transcription</keyword>
<dbReference type="Gene3D" id="1.10.10.10">
    <property type="entry name" value="Winged helix-like DNA-binding domain superfamily/Winged helix DNA-binding domain"/>
    <property type="match status" value="1"/>
</dbReference>
<dbReference type="Pfam" id="PF13185">
    <property type="entry name" value="GAF_2"/>
    <property type="match status" value="1"/>
</dbReference>
<evidence type="ECO:0000313" key="7">
    <source>
        <dbReference type="Proteomes" id="UP000309133"/>
    </source>
</evidence>
<dbReference type="Pfam" id="PF03861">
    <property type="entry name" value="ANTAR"/>
    <property type="match status" value="1"/>
</dbReference>